<organism evidence="17 18">
    <name type="scientific">Hafnia alvei ATCC 13337</name>
    <dbReference type="NCBI Taxonomy" id="910996"/>
    <lineage>
        <taxon>Bacteria</taxon>
        <taxon>Pseudomonadati</taxon>
        <taxon>Pseudomonadota</taxon>
        <taxon>Gammaproteobacteria</taxon>
        <taxon>Enterobacterales</taxon>
        <taxon>Hafniaceae</taxon>
        <taxon>Hafnia</taxon>
    </lineage>
</organism>
<feature type="domain" description="AMP-binding enzyme C-terminal" evidence="16">
    <location>
        <begin position="485"/>
        <end position="559"/>
    </location>
</feature>
<dbReference type="InterPro" id="IPR020845">
    <property type="entry name" value="AMP-binding_CS"/>
</dbReference>
<comment type="pathway">
    <text evidence="3">Lipid metabolism; fatty acid beta-oxidation.</text>
</comment>
<evidence type="ECO:0000256" key="13">
    <source>
        <dbReference type="ARBA" id="ARBA00039545"/>
    </source>
</evidence>
<proteinExistence type="inferred from homology"/>
<reference evidence="18" key="1">
    <citation type="submission" date="2014-05" db="EMBL/GenBank/DDBJ databases">
        <title>ATOL: Assembling a taxonomically balanced genome-scale reconstruction of the evolutionary history of the Enterobacteriaceae.</title>
        <authorList>
            <person name="Plunkett G. III"/>
            <person name="Neeno-Eckwall E.C."/>
            <person name="Glasner J.D."/>
            <person name="Perna N.T."/>
        </authorList>
    </citation>
    <scope>NUCLEOTIDE SEQUENCE [LARGE SCALE GENOMIC DNA]</scope>
    <source>
        <strain evidence="18">ATCC 13337</strain>
    </source>
</reference>
<keyword evidence="10" id="KW-0443">Lipid metabolism</keyword>
<dbReference type="EMBL" id="JMPK01000050">
    <property type="protein sequence ID" value="KFC86844.1"/>
    <property type="molecule type" value="Genomic_DNA"/>
</dbReference>
<evidence type="ECO:0000259" key="15">
    <source>
        <dbReference type="Pfam" id="PF00501"/>
    </source>
</evidence>
<dbReference type="GO" id="GO:0016020">
    <property type="term" value="C:membrane"/>
    <property type="evidence" value="ECO:0007669"/>
    <property type="project" value="UniProtKB-SubCell"/>
</dbReference>
<dbReference type="PANTHER" id="PTHR43767">
    <property type="entry name" value="LONG-CHAIN-FATTY-ACID--COA LIGASE"/>
    <property type="match status" value="1"/>
</dbReference>
<keyword evidence="9" id="KW-0460">Magnesium</keyword>
<evidence type="ECO:0000256" key="5">
    <source>
        <dbReference type="ARBA" id="ARBA00022598"/>
    </source>
</evidence>
<dbReference type="AlphaFoldDB" id="A0ABD3ZE98"/>
<dbReference type="SUPFAM" id="SSF56801">
    <property type="entry name" value="Acetyl-CoA synthetase-like"/>
    <property type="match status" value="1"/>
</dbReference>
<evidence type="ECO:0000313" key="17">
    <source>
        <dbReference type="EMBL" id="KFC86844.1"/>
    </source>
</evidence>
<evidence type="ECO:0000256" key="7">
    <source>
        <dbReference type="ARBA" id="ARBA00022832"/>
    </source>
</evidence>
<dbReference type="Gene3D" id="3.30.300.30">
    <property type="match status" value="1"/>
</dbReference>
<protein>
    <recommendedName>
        <fullName evidence="13">Long-chain-fatty-acid--CoA ligase</fullName>
        <ecNumber evidence="12">6.2.1.3</ecNumber>
    </recommendedName>
    <alternativeName>
        <fullName evidence="14">Long-chain acyl-CoA synthetase</fullName>
    </alternativeName>
</protein>
<dbReference type="Gene3D" id="3.40.50.12780">
    <property type="entry name" value="N-terminal domain of ligase-like"/>
    <property type="match status" value="1"/>
</dbReference>
<evidence type="ECO:0000256" key="6">
    <source>
        <dbReference type="ARBA" id="ARBA00022741"/>
    </source>
</evidence>
<evidence type="ECO:0000313" key="18">
    <source>
        <dbReference type="Proteomes" id="UP000028605"/>
    </source>
</evidence>
<keyword evidence="11" id="KW-0472">Membrane</keyword>
<dbReference type="InterPro" id="IPR050237">
    <property type="entry name" value="ATP-dep_AMP-bd_enzyme"/>
</dbReference>
<evidence type="ECO:0000256" key="8">
    <source>
        <dbReference type="ARBA" id="ARBA00022840"/>
    </source>
</evidence>
<evidence type="ECO:0000256" key="9">
    <source>
        <dbReference type="ARBA" id="ARBA00022842"/>
    </source>
</evidence>
<comment type="subcellular location">
    <subcellularLocation>
        <location evidence="2">Membrane</location>
        <topology evidence="2">Peripheral membrane protein</topology>
    </subcellularLocation>
</comment>
<name>A0ABD3ZE98_HAFAL</name>
<gene>
    <name evidence="17" type="ORF">GHAL_2652</name>
</gene>
<dbReference type="GO" id="GO:0004467">
    <property type="term" value="F:long-chain fatty acid-CoA ligase activity"/>
    <property type="evidence" value="ECO:0007669"/>
    <property type="project" value="UniProtKB-EC"/>
</dbReference>
<keyword evidence="6" id="KW-0547">Nucleotide-binding</keyword>
<dbReference type="CDD" id="cd05936">
    <property type="entry name" value="FC-FACS_FadD_like"/>
    <property type="match status" value="1"/>
</dbReference>
<dbReference type="NCBIfam" id="NF006523">
    <property type="entry name" value="PRK08974.1"/>
    <property type="match status" value="1"/>
</dbReference>
<keyword evidence="7" id="KW-0276">Fatty acid metabolism</keyword>
<comment type="cofactor">
    <cofactor evidence="1">
        <name>Mg(2+)</name>
        <dbReference type="ChEBI" id="CHEBI:18420"/>
    </cofactor>
</comment>
<evidence type="ECO:0000256" key="3">
    <source>
        <dbReference type="ARBA" id="ARBA00005005"/>
    </source>
</evidence>
<evidence type="ECO:0000256" key="14">
    <source>
        <dbReference type="ARBA" id="ARBA00042773"/>
    </source>
</evidence>
<feature type="domain" description="AMP-dependent synthetase/ligase" evidence="15">
    <location>
        <begin position="45"/>
        <end position="435"/>
    </location>
</feature>
<dbReference type="InterPro" id="IPR045851">
    <property type="entry name" value="AMP-bd_C_sf"/>
</dbReference>
<comment type="similarity">
    <text evidence="4">Belongs to the ATP-dependent AMP-binding enzyme family.</text>
</comment>
<dbReference type="Pfam" id="PF13193">
    <property type="entry name" value="AMP-binding_C"/>
    <property type="match status" value="1"/>
</dbReference>
<evidence type="ECO:0000256" key="1">
    <source>
        <dbReference type="ARBA" id="ARBA00001946"/>
    </source>
</evidence>
<dbReference type="PANTHER" id="PTHR43767:SF8">
    <property type="entry name" value="LONG-CHAIN-FATTY-ACID--COA LIGASE"/>
    <property type="match status" value="1"/>
</dbReference>
<evidence type="ECO:0000256" key="4">
    <source>
        <dbReference type="ARBA" id="ARBA00006432"/>
    </source>
</evidence>
<keyword evidence="5 17" id="KW-0436">Ligase</keyword>
<accession>A0ABD3ZE98</accession>
<comment type="caution">
    <text evidence="17">The sequence shown here is derived from an EMBL/GenBank/DDBJ whole genome shotgun (WGS) entry which is preliminary data.</text>
</comment>
<keyword evidence="8" id="KW-0067">ATP-binding</keyword>
<evidence type="ECO:0000256" key="2">
    <source>
        <dbReference type="ARBA" id="ARBA00004170"/>
    </source>
</evidence>
<dbReference type="GO" id="GO:0005524">
    <property type="term" value="F:ATP binding"/>
    <property type="evidence" value="ECO:0007669"/>
    <property type="project" value="UniProtKB-KW"/>
</dbReference>
<sequence>MQTMLKQDNNNYGRTTLEKVWLKRYPADVPAEIDPDQYTSLVEMFEQSVARFADQPAFINMGQVMTFRKLEERSRAFAAYLQNELGLKKGDRVALMMPNLLQYPIALFGVLRAGMVVVNVNPLYTPRELEHQLNDSGASAIVIVSNFAHTLEKVVFNTQVKHVILTRMGDQLSAAKGTLVNFVVKYIKRLVPKYNLPDAISFRSALQRGRRQQYIKPDITNNDLAFLQYTGGTTGVAKGAMLTHRNMQANLIQSRAAYGPLLNEGHELVVTALPLYHIFALTVNCLLFIEMGGCNLMITNPRDIPAVVKELSRYPFTALTGVNTLFNALLNNEDFRELDFSTLRLSVGGGMSVQRSVAEKWEKLTGRHLLEGYGLTECAPLVSGNPYDLKHYSGSIGLPVPSTDVRLVDDNGNEVPHGEAGELQVKGPQVMLGYWQRPEATDEILKDGWLSTGDVVTIDDEGFLRIVDRKKDMILVSGFNVYPNEIEEVVSMHDKVLECAAIGVPNGASGEMVKICVVKKDPSLTRDELIAHCRKHLTGYKVPKKVEFYDELPKSNVGKILRRKLREEQAASQESAV</sequence>
<dbReference type="FunFam" id="3.30.300.30:FF:000006">
    <property type="entry name" value="Long-chain-fatty-acid--CoA ligase FadD"/>
    <property type="match status" value="1"/>
</dbReference>
<dbReference type="FunFam" id="3.40.50.12780:FF:000003">
    <property type="entry name" value="Long-chain-fatty-acid--CoA ligase FadD"/>
    <property type="match status" value="1"/>
</dbReference>
<dbReference type="InterPro" id="IPR042099">
    <property type="entry name" value="ANL_N_sf"/>
</dbReference>
<dbReference type="EC" id="6.2.1.3" evidence="12"/>
<evidence type="ECO:0000256" key="11">
    <source>
        <dbReference type="ARBA" id="ARBA00023136"/>
    </source>
</evidence>
<dbReference type="Pfam" id="PF00501">
    <property type="entry name" value="AMP-binding"/>
    <property type="match status" value="1"/>
</dbReference>
<evidence type="ECO:0000259" key="16">
    <source>
        <dbReference type="Pfam" id="PF13193"/>
    </source>
</evidence>
<dbReference type="InterPro" id="IPR025110">
    <property type="entry name" value="AMP-bd_C"/>
</dbReference>
<dbReference type="PROSITE" id="PS00455">
    <property type="entry name" value="AMP_BINDING"/>
    <property type="match status" value="1"/>
</dbReference>
<dbReference type="Proteomes" id="UP000028605">
    <property type="component" value="Unassembled WGS sequence"/>
</dbReference>
<dbReference type="InterPro" id="IPR000873">
    <property type="entry name" value="AMP-dep_synth/lig_dom"/>
</dbReference>
<evidence type="ECO:0000256" key="12">
    <source>
        <dbReference type="ARBA" id="ARBA00026121"/>
    </source>
</evidence>
<evidence type="ECO:0000256" key="10">
    <source>
        <dbReference type="ARBA" id="ARBA00023098"/>
    </source>
</evidence>